<comment type="subcellular location">
    <subcellularLocation>
        <location evidence="1">Cell membrane</location>
        <topology evidence="1">Multi-pass membrane protein</topology>
    </subcellularLocation>
</comment>
<dbReference type="PANTHER" id="PTHR47371">
    <property type="entry name" value="LIPOTEICHOIC ACID SYNTHASE"/>
    <property type="match status" value="1"/>
</dbReference>
<evidence type="ECO:0000256" key="4">
    <source>
        <dbReference type="ARBA" id="ARBA00022692"/>
    </source>
</evidence>
<dbReference type="SUPFAM" id="SSF53649">
    <property type="entry name" value="Alkaline phosphatase-like"/>
    <property type="match status" value="1"/>
</dbReference>
<evidence type="ECO:0000256" key="2">
    <source>
        <dbReference type="ARBA" id="ARBA00004936"/>
    </source>
</evidence>
<dbReference type="InterPro" id="IPR000917">
    <property type="entry name" value="Sulfatase_N"/>
</dbReference>
<evidence type="ECO:0000256" key="3">
    <source>
        <dbReference type="ARBA" id="ARBA00022475"/>
    </source>
</evidence>
<dbReference type="EMBL" id="CP017697">
    <property type="protein sequence ID" value="ATO43454.1"/>
    <property type="molecule type" value="Genomic_DNA"/>
</dbReference>
<comment type="pathway">
    <text evidence="2">Cell wall biogenesis; lipoteichoic acid biosynthesis.</text>
</comment>
<dbReference type="Proteomes" id="UP000223559">
    <property type="component" value="Chromosome"/>
</dbReference>
<accession>A0A2D1KMU5</accession>
<evidence type="ECO:0000313" key="8">
    <source>
        <dbReference type="Proteomes" id="UP000223559"/>
    </source>
</evidence>
<sequence>MKTKLKRLPAIPLLAGVLILLHYILINAVAPPVNSSWGIRYSGYWLLVIASSIGTNLLALYLGYTACLTKKPWQRLGKIAFYLVMTSLIGVIWGLIFYKAFDVQDLWIGLFPISYNNFPFATSILIWYVGGPFIARYIANFSQEIQQAMAFILSWLVLLMPFIFAKPLWGMTDGNSFIWVGTLFVFGILIAQGSFSWLNYYKKTFFVAIIGFILVVTTAKLMPITQSPSSLFGRFYSSQLLNVGLISLAVFGLLNKFFTTHFTWLTRSIWPNWFALCAYFVSCLPIITNRLANDLHINDGMSTVEWLALIVMYTAIMLVAVGLLTLVLNWFTRIKSVHYLIVKFTLNNFTDLIGAPKFAKRMLRENWHILVVVMCGFIFTVTQMSVTFLTTTGFSWKLLYDILTVTRNRLILNVIIFVCCFLLLFSLINRFWPALVFTSGISIFIGVAEYLKISLRDEPILPVDLSMVTAFGEIAKMLSPIIIVAAVVLLIILITASLILQHHLGGIYPHDMWKRRLITFLAMLLFFSGSFFVNHENSLPYIIFRSFNIDPLFYDQSTGARMNGPIVQFINNLDVKIMDEPAGYSKAKIKSIMTKYNRQAKQINQTRHNELQNQTIVFVLSESFSDPNRVPKMKVTPNPIPYLTKLKQTTDSGLMLSSGYGGGTANMEWQSLTGLSISNLSPTLPTPYTQLVPKQKIVPAFTNLFDSKIAIHPYNASLYNRKQVFKAFGFQQFYYQGSNDQLSYEQKLADSSYISDDSAYKQTMKVIKRTQSGSRFIQLSTMQNHMPYTTNYKGKKFRIMGSAFDETNRDSVETYVQGLSYTDKALKQFIAEIDKVDKPVTVVWYGDHLAGLYKSSLMDKYPIQLHQTDYFIYNNQTHQLSYTDRLVSPYAFPALALANGNVKVTPYYALLTQVTDKLPAMTTDPAASETNNTNGANIFVNQKGRQLKYRNLSSQQKKIFRDYQLIQYDLTAGQQYAARWAQQKLK</sequence>
<dbReference type="KEGG" id="lcy:LC20004_05835"/>
<proteinExistence type="predicted"/>
<keyword evidence="6" id="KW-0472">Membrane</keyword>
<dbReference type="Pfam" id="PF00884">
    <property type="entry name" value="Sulfatase"/>
    <property type="match status" value="1"/>
</dbReference>
<keyword evidence="8" id="KW-1185">Reference proteome</keyword>
<gene>
    <name evidence="7" type="ORF">LC20004_05835</name>
</gene>
<keyword evidence="5" id="KW-1133">Transmembrane helix</keyword>
<dbReference type="AlphaFoldDB" id="A0A2D1KMU5"/>
<keyword evidence="4" id="KW-0812">Transmembrane</keyword>
<dbReference type="InterPro" id="IPR017850">
    <property type="entry name" value="Alkaline_phosphatase_core_sf"/>
</dbReference>
<evidence type="ECO:0000256" key="5">
    <source>
        <dbReference type="ARBA" id="ARBA00022989"/>
    </source>
</evidence>
<evidence type="ECO:0000313" key="7">
    <source>
        <dbReference type="EMBL" id="ATO43454.1"/>
    </source>
</evidence>
<dbReference type="Gene3D" id="3.40.720.10">
    <property type="entry name" value="Alkaline Phosphatase, subunit A"/>
    <property type="match status" value="1"/>
</dbReference>
<name>A0A2D1KMU5_9LACO</name>
<evidence type="ECO:0000256" key="1">
    <source>
        <dbReference type="ARBA" id="ARBA00004651"/>
    </source>
</evidence>
<reference evidence="7 8" key="1">
    <citation type="submission" date="2016-10" db="EMBL/GenBank/DDBJ databases">
        <title>The whole genome sequencing and assembly of L. cotyniformis subsp. torquens DSM 20004 strain.</title>
        <authorList>
            <person name="Park M.-K."/>
            <person name="Lee Y.-J."/>
            <person name="Yi H."/>
            <person name="Bahn Y.-S."/>
            <person name="Kim J.F."/>
            <person name="Lee D.-W."/>
        </authorList>
    </citation>
    <scope>NUCLEOTIDE SEQUENCE [LARGE SCALE GENOMIC DNA]</scope>
    <source>
        <strain evidence="7 8">DSM 20004</strain>
    </source>
</reference>
<dbReference type="InterPro" id="IPR050448">
    <property type="entry name" value="OpgB/LTA_synthase_biosynth"/>
</dbReference>
<keyword evidence="3" id="KW-1003">Cell membrane</keyword>
<dbReference type="OrthoDB" id="243547at2"/>
<dbReference type="GO" id="GO:0005886">
    <property type="term" value="C:plasma membrane"/>
    <property type="evidence" value="ECO:0007669"/>
    <property type="project" value="UniProtKB-SubCell"/>
</dbReference>
<dbReference type="RefSeq" id="WP_010012899.1">
    <property type="nucleotide sequence ID" value="NZ_AEOS01000099.1"/>
</dbReference>
<dbReference type="CDD" id="cd16015">
    <property type="entry name" value="LTA_synthase"/>
    <property type="match status" value="1"/>
</dbReference>
<protein>
    <submittedName>
        <fullName evidence="7">Uncharacterized protein</fullName>
    </submittedName>
</protein>
<dbReference type="PANTHER" id="PTHR47371:SF3">
    <property type="entry name" value="PHOSPHOGLYCEROL TRANSFERASE I"/>
    <property type="match status" value="1"/>
</dbReference>
<organism evidence="7 8">
    <name type="scientific">Loigolactobacillus coryniformis subsp. torquens DSM 20004 = KCTC 3535</name>
    <dbReference type="NCBI Taxonomy" id="1423822"/>
    <lineage>
        <taxon>Bacteria</taxon>
        <taxon>Bacillati</taxon>
        <taxon>Bacillota</taxon>
        <taxon>Bacilli</taxon>
        <taxon>Lactobacillales</taxon>
        <taxon>Lactobacillaceae</taxon>
        <taxon>Loigolactobacillus</taxon>
    </lineage>
</organism>
<evidence type="ECO:0000256" key="6">
    <source>
        <dbReference type="ARBA" id="ARBA00023136"/>
    </source>
</evidence>